<dbReference type="SUPFAM" id="SSF50037">
    <property type="entry name" value="C-terminal domain of transcriptional repressors"/>
    <property type="match status" value="1"/>
</dbReference>
<keyword evidence="1" id="KW-0408">Iron</keyword>
<evidence type="ECO:0000313" key="4">
    <source>
        <dbReference type="Proteomes" id="UP000798602"/>
    </source>
</evidence>
<dbReference type="InterPro" id="IPR038157">
    <property type="entry name" value="FeoA_core_dom"/>
</dbReference>
<accession>A0ABW9ZE22</accession>
<evidence type="ECO:0000259" key="2">
    <source>
        <dbReference type="SMART" id="SM00899"/>
    </source>
</evidence>
<dbReference type="InterPro" id="IPR008988">
    <property type="entry name" value="Transcriptional_repressor_C"/>
</dbReference>
<evidence type="ECO:0000313" key="3">
    <source>
        <dbReference type="EMBL" id="NBL65023.1"/>
    </source>
</evidence>
<comment type="caution">
    <text evidence="3">The sequence shown here is derived from an EMBL/GenBank/DDBJ whole genome shotgun (WGS) entry which is preliminary data.</text>
</comment>
<organism evidence="3 4">
    <name type="scientific">Flavobacterium ichthyis</name>
    <dbReference type="NCBI Taxonomy" id="2698827"/>
    <lineage>
        <taxon>Bacteria</taxon>
        <taxon>Pseudomonadati</taxon>
        <taxon>Bacteroidota</taxon>
        <taxon>Flavobacteriia</taxon>
        <taxon>Flavobacteriales</taxon>
        <taxon>Flavobacteriaceae</taxon>
        <taxon>Flavobacterium</taxon>
    </lineage>
</organism>
<dbReference type="InterPro" id="IPR052713">
    <property type="entry name" value="FeoA"/>
</dbReference>
<evidence type="ECO:0000256" key="1">
    <source>
        <dbReference type="ARBA" id="ARBA00023004"/>
    </source>
</evidence>
<dbReference type="Pfam" id="PF04023">
    <property type="entry name" value="FeoA"/>
    <property type="match status" value="1"/>
</dbReference>
<dbReference type="PANTHER" id="PTHR42954:SF2">
    <property type="entry name" value="FE(2+) TRANSPORT PROTEIN A"/>
    <property type="match status" value="1"/>
</dbReference>
<dbReference type="InterPro" id="IPR007167">
    <property type="entry name" value="Fe-transptr_FeoA-like"/>
</dbReference>
<dbReference type="PANTHER" id="PTHR42954">
    <property type="entry name" value="FE(2+) TRANSPORT PROTEIN A"/>
    <property type="match status" value="1"/>
</dbReference>
<dbReference type="EMBL" id="JAABLM010000007">
    <property type="protein sequence ID" value="NBL65023.1"/>
    <property type="molecule type" value="Genomic_DNA"/>
</dbReference>
<dbReference type="Gene3D" id="2.30.30.90">
    <property type="match status" value="1"/>
</dbReference>
<name>A0ABW9ZE22_9FLAO</name>
<reference evidence="4" key="1">
    <citation type="submission" date="2020-01" db="EMBL/GenBank/DDBJ databases">
        <title>Sphingomonas sp. strain CSW-10.</title>
        <authorList>
            <person name="Chen W.-M."/>
        </authorList>
    </citation>
    <scope>NUCLEOTIDE SEQUENCE [LARGE SCALE GENOMIC DNA]</scope>
    <source>
        <strain evidence="4">NST-5</strain>
    </source>
</reference>
<dbReference type="Proteomes" id="UP000798602">
    <property type="component" value="Unassembled WGS sequence"/>
</dbReference>
<proteinExistence type="predicted"/>
<protein>
    <submittedName>
        <fullName evidence="3">Ferrous iron transport protein A</fullName>
    </submittedName>
</protein>
<dbReference type="SMART" id="SM00899">
    <property type="entry name" value="FeoA"/>
    <property type="match status" value="1"/>
</dbReference>
<sequence length="84" mass="9411">MQSKFNLNKVLTTLDLLKKGQKAKVLEINIETIPLKLVEMGCLPGNEIEFLQAAPFGDPLYFNVNDSFVAIRKETACEITVEIL</sequence>
<keyword evidence="4" id="KW-1185">Reference proteome</keyword>
<gene>
    <name evidence="3" type="ORF">GV828_07400</name>
</gene>
<feature type="domain" description="Ferrous iron transporter FeoA-like" evidence="2">
    <location>
        <begin position="12"/>
        <end position="83"/>
    </location>
</feature>